<dbReference type="Proteomes" id="UP000594865">
    <property type="component" value="Chromosome"/>
</dbReference>
<proteinExistence type="predicted"/>
<dbReference type="Gene3D" id="3.30.470.30">
    <property type="entry name" value="DNA ligase/mRNA capping enzyme"/>
    <property type="match status" value="1"/>
</dbReference>
<comment type="cofactor">
    <cofactor evidence="1">
        <name>a divalent metal cation</name>
        <dbReference type="ChEBI" id="CHEBI:60240"/>
    </cofactor>
</comment>
<dbReference type="GO" id="GO:0003910">
    <property type="term" value="F:DNA ligase (ATP) activity"/>
    <property type="evidence" value="ECO:0007669"/>
    <property type="project" value="UniProtKB-EC"/>
</dbReference>
<dbReference type="CDD" id="cd07896">
    <property type="entry name" value="Adenylation_kDNA_ligase_like"/>
    <property type="match status" value="1"/>
</dbReference>
<dbReference type="Pfam" id="PF14743">
    <property type="entry name" value="DNA_ligase_OB_2"/>
    <property type="match status" value="1"/>
</dbReference>
<sequence length="274" mass="30810">MIKKTIRGIIPIFTAVFIPASAGAADLMLAQEYKDQEIAGWAMSEKLDGVRAYWDGKHLMSRQGYAFAPPKGFTAQFPPYPLDGELYSGRGQFEQISAAVRSASSDWRGIRLHVFDVPKAQGNLYQRLAVATQWLKTHPNAPITIIQQIKVRDRQHAMDFLKQIEAQGGEGVMLRQPESRYSGGRSSQLLKLKSQYDDECTVTRHYEGKGRNAGRLGAVGCKNRHGEFRIGSGFKDKDRDNPPKIGTLITYHYRGFTQKGTPKFATFVRVRTDR</sequence>
<dbReference type="AlphaFoldDB" id="A0A7T3BM81"/>
<dbReference type="SUPFAM" id="SSF56091">
    <property type="entry name" value="DNA ligase/mRNA capping enzyme, catalytic domain"/>
    <property type="match status" value="1"/>
</dbReference>
<dbReference type="GO" id="GO:0006281">
    <property type="term" value="P:DNA repair"/>
    <property type="evidence" value="ECO:0007669"/>
    <property type="project" value="UniProtKB-KW"/>
</dbReference>
<dbReference type="NCBIfam" id="NF006592">
    <property type="entry name" value="PRK09125.1"/>
    <property type="match status" value="1"/>
</dbReference>
<dbReference type="SUPFAM" id="SSF50249">
    <property type="entry name" value="Nucleic acid-binding proteins"/>
    <property type="match status" value="1"/>
</dbReference>
<keyword evidence="10" id="KW-1185">Reference proteome</keyword>
<feature type="signal peptide" evidence="7">
    <location>
        <begin position="1"/>
        <end position="24"/>
    </location>
</feature>
<dbReference type="GO" id="GO:0006260">
    <property type="term" value="P:DNA replication"/>
    <property type="evidence" value="ECO:0007669"/>
    <property type="project" value="UniProtKB-KW"/>
</dbReference>
<dbReference type="InterPro" id="IPR050326">
    <property type="entry name" value="NAD_dep_DNA_ligaseB"/>
</dbReference>
<keyword evidence="7" id="KW-0732">Signal</keyword>
<protein>
    <submittedName>
        <fullName evidence="9">DNA ligase</fullName>
    </submittedName>
</protein>
<reference evidence="9 10" key="1">
    <citation type="submission" date="2020-12" db="EMBL/GenBank/DDBJ databases">
        <title>FDA dAtabase for Regulatory Grade micrObial Sequences (FDA-ARGOS): Supporting development and validation of Infectious Disease Dx tests.</title>
        <authorList>
            <person name="Sproer C."/>
            <person name="Gronow S."/>
            <person name="Severitt S."/>
            <person name="Schroder I."/>
            <person name="Tallon L."/>
            <person name="Sadzewicz L."/>
            <person name="Zhao X."/>
            <person name="Boylan J."/>
            <person name="Ott S."/>
            <person name="Bowen H."/>
            <person name="Vavikolanu K."/>
            <person name="Mehta A."/>
            <person name="Aluvathingal J."/>
            <person name="Nadendla S."/>
            <person name="Lowell S."/>
            <person name="Myers T."/>
            <person name="Yan Y."/>
            <person name="Sichtig H."/>
        </authorList>
    </citation>
    <scope>NUCLEOTIDE SEQUENCE [LARGE SCALE GENOMIC DNA]</scope>
    <source>
        <strain evidence="9 10">FDAARGOS_871</strain>
    </source>
</reference>
<evidence type="ECO:0000256" key="6">
    <source>
        <dbReference type="ARBA" id="ARBA00034003"/>
    </source>
</evidence>
<gene>
    <name evidence="9" type="ORF">I6G28_01650</name>
</gene>
<evidence type="ECO:0000256" key="1">
    <source>
        <dbReference type="ARBA" id="ARBA00001968"/>
    </source>
</evidence>
<comment type="catalytic activity">
    <reaction evidence="6">
        <text>ATP + (deoxyribonucleotide)n-3'-hydroxyl + 5'-phospho-(deoxyribonucleotide)m = (deoxyribonucleotide)n+m + AMP + diphosphate.</text>
        <dbReference type="EC" id="6.5.1.1"/>
    </reaction>
</comment>
<dbReference type="GO" id="GO:0006310">
    <property type="term" value="P:DNA recombination"/>
    <property type="evidence" value="ECO:0007669"/>
    <property type="project" value="InterPro"/>
</dbReference>
<dbReference type="InterPro" id="IPR012340">
    <property type="entry name" value="NA-bd_OB-fold"/>
</dbReference>
<organism evidence="9 10">
    <name type="scientific">Neisseria cinerea</name>
    <dbReference type="NCBI Taxonomy" id="483"/>
    <lineage>
        <taxon>Bacteria</taxon>
        <taxon>Pseudomonadati</taxon>
        <taxon>Pseudomonadota</taxon>
        <taxon>Betaproteobacteria</taxon>
        <taxon>Neisseriales</taxon>
        <taxon>Neisseriaceae</taxon>
        <taxon>Neisseria</taxon>
    </lineage>
</organism>
<keyword evidence="2 9" id="KW-0436">Ligase</keyword>
<keyword evidence="4" id="KW-0227">DNA damage</keyword>
<evidence type="ECO:0000256" key="4">
    <source>
        <dbReference type="ARBA" id="ARBA00022763"/>
    </source>
</evidence>
<dbReference type="Gene3D" id="3.30.1490.70">
    <property type="match status" value="1"/>
</dbReference>
<feature type="chain" id="PRO_5032363889" evidence="7">
    <location>
        <begin position="25"/>
        <end position="274"/>
    </location>
</feature>
<dbReference type="Gene3D" id="2.40.50.140">
    <property type="entry name" value="Nucleic acid-binding proteins"/>
    <property type="match status" value="1"/>
</dbReference>
<dbReference type="EMBL" id="CP065726">
    <property type="protein sequence ID" value="QPT38299.1"/>
    <property type="molecule type" value="Genomic_DNA"/>
</dbReference>
<evidence type="ECO:0000259" key="8">
    <source>
        <dbReference type="PROSITE" id="PS50160"/>
    </source>
</evidence>
<dbReference type="InterPro" id="IPR012310">
    <property type="entry name" value="DNA_ligase_ATP-dep_cent"/>
</dbReference>
<name>A0A7T3BM81_NEICI</name>
<evidence type="ECO:0000256" key="2">
    <source>
        <dbReference type="ARBA" id="ARBA00022598"/>
    </source>
</evidence>
<keyword evidence="3" id="KW-0235">DNA replication</keyword>
<dbReference type="Pfam" id="PF01068">
    <property type="entry name" value="DNA_ligase_A_M"/>
    <property type="match status" value="1"/>
</dbReference>
<dbReference type="CDD" id="cd08041">
    <property type="entry name" value="OBF_kDNA_ligase_like"/>
    <property type="match status" value="1"/>
</dbReference>
<dbReference type="RefSeq" id="WP_111727379.1">
    <property type="nucleotide sequence ID" value="NZ_CP065726.1"/>
</dbReference>
<dbReference type="InterPro" id="IPR029319">
    <property type="entry name" value="DNA_ligase_OB"/>
</dbReference>
<dbReference type="PANTHER" id="PTHR47810:SF1">
    <property type="entry name" value="DNA LIGASE B"/>
    <property type="match status" value="1"/>
</dbReference>
<evidence type="ECO:0000313" key="9">
    <source>
        <dbReference type="EMBL" id="QPT38299.1"/>
    </source>
</evidence>
<evidence type="ECO:0000256" key="5">
    <source>
        <dbReference type="ARBA" id="ARBA00023204"/>
    </source>
</evidence>
<dbReference type="PANTHER" id="PTHR47810">
    <property type="entry name" value="DNA LIGASE"/>
    <property type="match status" value="1"/>
</dbReference>
<feature type="domain" description="ATP-dependent DNA ligase family profile" evidence="8">
    <location>
        <begin position="124"/>
        <end position="202"/>
    </location>
</feature>
<dbReference type="PROSITE" id="PS50160">
    <property type="entry name" value="DNA_LIGASE_A3"/>
    <property type="match status" value="1"/>
</dbReference>
<dbReference type="GO" id="GO:0005524">
    <property type="term" value="F:ATP binding"/>
    <property type="evidence" value="ECO:0007669"/>
    <property type="project" value="InterPro"/>
</dbReference>
<evidence type="ECO:0000313" key="10">
    <source>
        <dbReference type="Proteomes" id="UP000594865"/>
    </source>
</evidence>
<accession>A0A7T3BM81</accession>
<dbReference type="GeneID" id="84021718"/>
<evidence type="ECO:0000256" key="3">
    <source>
        <dbReference type="ARBA" id="ARBA00022705"/>
    </source>
</evidence>
<evidence type="ECO:0000256" key="7">
    <source>
        <dbReference type="SAM" id="SignalP"/>
    </source>
</evidence>
<keyword evidence="5" id="KW-0234">DNA repair</keyword>